<comment type="caution">
    <text evidence="1">The sequence shown here is derived from an EMBL/GenBank/DDBJ whole genome shotgun (WGS) entry which is preliminary data.</text>
</comment>
<dbReference type="Proteomes" id="UP000291289">
    <property type="component" value="Unassembled WGS sequence"/>
</dbReference>
<dbReference type="OrthoDB" id="7307665at2"/>
<dbReference type="AlphaFoldDB" id="A0A4R0QS74"/>
<organism evidence="1 2">
    <name type="scientific">Alloscardovia theropitheci</name>
    <dbReference type="NCBI Taxonomy" id="2496842"/>
    <lineage>
        <taxon>Bacteria</taxon>
        <taxon>Bacillati</taxon>
        <taxon>Actinomycetota</taxon>
        <taxon>Actinomycetes</taxon>
        <taxon>Bifidobacteriales</taxon>
        <taxon>Bifidobacteriaceae</taxon>
        <taxon>Alloscardovia</taxon>
    </lineage>
</organism>
<protein>
    <submittedName>
        <fullName evidence="1">DUF4862 family protein</fullName>
    </submittedName>
</protein>
<proteinExistence type="predicted"/>
<evidence type="ECO:0000313" key="2">
    <source>
        <dbReference type="Proteomes" id="UP000291289"/>
    </source>
</evidence>
<dbReference type="RefSeq" id="WP_131283934.1">
    <property type="nucleotide sequence ID" value="NZ_RXLP01000019.1"/>
</dbReference>
<evidence type="ECO:0000313" key="1">
    <source>
        <dbReference type="EMBL" id="TCD54258.1"/>
    </source>
</evidence>
<keyword evidence="2" id="KW-1185">Reference proteome</keyword>
<dbReference type="EMBL" id="RXLP01000019">
    <property type="protein sequence ID" value="TCD54258.1"/>
    <property type="molecule type" value="Genomic_DNA"/>
</dbReference>
<dbReference type="Pfam" id="PF16154">
    <property type="entry name" value="DUF4862"/>
    <property type="match status" value="1"/>
</dbReference>
<name>A0A4R0QS74_9BIFI</name>
<reference evidence="1 2" key="1">
    <citation type="submission" date="2018-12" db="EMBL/GenBank/DDBJ databases">
        <title>Alloscrdovia theropitheci sp. nov: a novel taxon from the feces of the bleeding-herat monkey (Theropithecus geleda).</title>
        <authorList>
            <person name="Modesto M."/>
        </authorList>
    </citation>
    <scope>NUCLEOTIDE SEQUENCE [LARGE SCALE GENOMIC DNA]</scope>
    <source>
        <strain evidence="1 2">GLDI4/2</strain>
    </source>
</reference>
<gene>
    <name evidence="1" type="ORF">EJ419_04255</name>
</gene>
<sequence>MSNLTRDDASKHAAVVGVYASQPVDQNGREQYYDLLSNESWIRGAEIPFPGELAYDESRKWLASHLPSTWHSNVCTLIPGTMQTLGKNPLFGLASPDDSAREQALDFMRDVHRSLRDFNDLRSHRDISFIEIHTAPKAHAISDAMRRSLEEITQWDWDGARLVIEHCDKYIENQAPEKGFLSLEEEITLARECGVGITINWGRSAVEGRSSLLPREHIRQCVEADVLTGVMFSGAGPDATSYGYEWIDGHLPMNSDESHSLLDPDRIHECVAESMREPRWLDDGYVGVKVCVPTQADLSTRLSYMKHVYEEIRYGIEQ</sequence>
<dbReference type="InterPro" id="IPR032344">
    <property type="entry name" value="DUF4862"/>
</dbReference>
<accession>A0A4R0QS74</accession>